<organism evidence="1 2">
    <name type="scientific">Cyclobacterium qasimii</name>
    <dbReference type="NCBI Taxonomy" id="1350429"/>
    <lineage>
        <taxon>Bacteria</taxon>
        <taxon>Pseudomonadati</taxon>
        <taxon>Bacteroidota</taxon>
        <taxon>Cytophagia</taxon>
        <taxon>Cytophagales</taxon>
        <taxon>Cyclobacteriaceae</taxon>
        <taxon>Cyclobacterium</taxon>
    </lineage>
</organism>
<dbReference type="EMBL" id="BJYV01000001">
    <property type="protein sequence ID" value="GEO19638.1"/>
    <property type="molecule type" value="Genomic_DNA"/>
</dbReference>
<comment type="caution">
    <text evidence="1">The sequence shown here is derived from an EMBL/GenBank/DDBJ whole genome shotgun (WGS) entry which is preliminary data.</text>
</comment>
<proteinExistence type="predicted"/>
<name>A0A512C5Z1_9BACT</name>
<evidence type="ECO:0000313" key="2">
    <source>
        <dbReference type="Proteomes" id="UP000321301"/>
    </source>
</evidence>
<protein>
    <submittedName>
        <fullName evidence="1">Uncharacterized protein</fullName>
    </submittedName>
</protein>
<reference evidence="1 2" key="1">
    <citation type="submission" date="2019-07" db="EMBL/GenBank/DDBJ databases">
        <title>Whole genome shotgun sequence of Cyclobacterium qasimii NBRC 106168.</title>
        <authorList>
            <person name="Hosoyama A."/>
            <person name="Uohara A."/>
            <person name="Ohji S."/>
            <person name="Ichikawa N."/>
        </authorList>
    </citation>
    <scope>NUCLEOTIDE SEQUENCE [LARGE SCALE GENOMIC DNA]</scope>
    <source>
        <strain evidence="1 2">NBRC 106168</strain>
    </source>
</reference>
<dbReference type="Proteomes" id="UP000321301">
    <property type="component" value="Unassembled WGS sequence"/>
</dbReference>
<gene>
    <name evidence="1" type="ORF">CQA01_01720</name>
</gene>
<sequence length="60" mass="6939">MIGEHIKINNNIKDIRFTSEVNSKFPVLQIITEYKIKTSIGNIKLKKNLPFTLNRGLTPR</sequence>
<dbReference type="AlphaFoldDB" id="A0A512C5Z1"/>
<accession>A0A512C5Z1</accession>
<keyword evidence="2" id="KW-1185">Reference proteome</keyword>
<evidence type="ECO:0000313" key="1">
    <source>
        <dbReference type="EMBL" id="GEO19638.1"/>
    </source>
</evidence>